<dbReference type="Proteomes" id="UP000217790">
    <property type="component" value="Unassembled WGS sequence"/>
</dbReference>
<organism evidence="1 2">
    <name type="scientific">Armillaria gallica</name>
    <name type="common">Bulbous honey fungus</name>
    <name type="synonym">Armillaria bulbosa</name>
    <dbReference type="NCBI Taxonomy" id="47427"/>
    <lineage>
        <taxon>Eukaryota</taxon>
        <taxon>Fungi</taxon>
        <taxon>Dikarya</taxon>
        <taxon>Basidiomycota</taxon>
        <taxon>Agaricomycotina</taxon>
        <taxon>Agaricomycetes</taxon>
        <taxon>Agaricomycetidae</taxon>
        <taxon>Agaricales</taxon>
        <taxon>Marasmiineae</taxon>
        <taxon>Physalacriaceae</taxon>
        <taxon>Armillaria</taxon>
    </lineage>
</organism>
<accession>A0A2H3EW24</accession>
<dbReference type="InParanoid" id="A0A2H3EW24"/>
<dbReference type="OMA" id="ARWIIRV"/>
<gene>
    <name evidence="1" type="ORF">ARMGADRAFT_912348</name>
</gene>
<name>A0A2H3EW24_ARMGA</name>
<dbReference type="EMBL" id="KZ293644">
    <property type="protein sequence ID" value="PBL04508.1"/>
    <property type="molecule type" value="Genomic_DNA"/>
</dbReference>
<dbReference type="AlphaFoldDB" id="A0A2H3EW24"/>
<dbReference type="STRING" id="47427.A0A2H3EW24"/>
<reference evidence="2" key="1">
    <citation type="journal article" date="2017" name="Nat. Ecol. Evol.">
        <title>Genome expansion and lineage-specific genetic innovations in the forest pathogenic fungi Armillaria.</title>
        <authorList>
            <person name="Sipos G."/>
            <person name="Prasanna A.N."/>
            <person name="Walter M.C."/>
            <person name="O'Connor E."/>
            <person name="Balint B."/>
            <person name="Krizsan K."/>
            <person name="Kiss B."/>
            <person name="Hess J."/>
            <person name="Varga T."/>
            <person name="Slot J."/>
            <person name="Riley R."/>
            <person name="Boka B."/>
            <person name="Rigling D."/>
            <person name="Barry K."/>
            <person name="Lee J."/>
            <person name="Mihaltcheva S."/>
            <person name="LaButti K."/>
            <person name="Lipzen A."/>
            <person name="Waldron R."/>
            <person name="Moloney N.M."/>
            <person name="Sperisen C."/>
            <person name="Kredics L."/>
            <person name="Vagvoelgyi C."/>
            <person name="Patrignani A."/>
            <person name="Fitzpatrick D."/>
            <person name="Nagy I."/>
            <person name="Doyle S."/>
            <person name="Anderson J.B."/>
            <person name="Grigoriev I.V."/>
            <person name="Gueldener U."/>
            <person name="Muensterkoetter M."/>
            <person name="Nagy L.G."/>
        </authorList>
    </citation>
    <scope>NUCLEOTIDE SEQUENCE [LARGE SCALE GENOMIC DNA]</scope>
    <source>
        <strain evidence="2">Ar21-2</strain>
    </source>
</reference>
<protein>
    <recommendedName>
        <fullName evidence="3">Retrotransposon gag domain-containing protein</fullName>
    </recommendedName>
</protein>
<evidence type="ECO:0000313" key="2">
    <source>
        <dbReference type="Proteomes" id="UP000217790"/>
    </source>
</evidence>
<sequence length="166" mass="19497">MGDVPTWNGDPDTIVSWILKVNDLAAMSDSVFQDLGRIVPKRLSGDADKWFYSLPLQYRLDLERNWATLREGITDYYMNRRWWERQKDRARSATYRQPGQARETPSEYYIRKSELLNTAFSLTDSEMISQVMDGTPLNWNTVLTTQLYNTAVEFQASIRYHEDQLL</sequence>
<evidence type="ECO:0000313" key="1">
    <source>
        <dbReference type="EMBL" id="PBL04508.1"/>
    </source>
</evidence>
<proteinExistence type="predicted"/>
<keyword evidence="2" id="KW-1185">Reference proteome</keyword>
<dbReference type="OrthoDB" id="3203159at2759"/>
<evidence type="ECO:0008006" key="3">
    <source>
        <dbReference type="Google" id="ProtNLM"/>
    </source>
</evidence>